<evidence type="ECO:0000313" key="5">
    <source>
        <dbReference type="Proteomes" id="UP001280156"/>
    </source>
</evidence>
<dbReference type="Gene3D" id="3.40.190.10">
    <property type="entry name" value="Periplasmic binding protein-like II"/>
    <property type="match status" value="2"/>
</dbReference>
<feature type="chain" id="PRO_5045411647" evidence="2">
    <location>
        <begin position="20"/>
        <end position="265"/>
    </location>
</feature>
<keyword evidence="1 2" id="KW-0732">Signal</keyword>
<gene>
    <name evidence="4" type="ORF">RFM52_10585</name>
</gene>
<sequence>MSRKLICLLALLVATPAMAEGPGFIAGGKLQACVDPTFPPMEFVKTPGQPPVGIDVDVVKALAAHWKVDANITAMDFNGLLPGLESKRCDIVISGALLKPERLEKFSGVPYLKTGVVMIGKADDGTAYKSYEDFSGKVVAVQSGTSYIDLLNKVNDDLAKAGRDKIVLQTYPKQTDAIQQVMVGRAVGTISQDTEFAYRDLQQPGELKILYSAGAADQYAAYFRKDAADQAAVADAVKALMADGTMKTIAEQWKLPPSTVTGVGE</sequence>
<dbReference type="SMART" id="SM00062">
    <property type="entry name" value="PBPb"/>
    <property type="match status" value="1"/>
</dbReference>
<dbReference type="Proteomes" id="UP001280156">
    <property type="component" value="Unassembled WGS sequence"/>
</dbReference>
<dbReference type="SUPFAM" id="SSF53850">
    <property type="entry name" value="Periplasmic binding protein-like II"/>
    <property type="match status" value="1"/>
</dbReference>
<keyword evidence="5" id="KW-1185">Reference proteome</keyword>
<dbReference type="InterPro" id="IPR001638">
    <property type="entry name" value="Solute-binding_3/MltF_N"/>
</dbReference>
<dbReference type="EMBL" id="JAVIIV010000005">
    <property type="protein sequence ID" value="MDX8485644.1"/>
    <property type="molecule type" value="Genomic_DNA"/>
</dbReference>
<comment type="caution">
    <text evidence="4">The sequence shown here is derived from an EMBL/GenBank/DDBJ whole genome shotgun (WGS) entry which is preliminary data.</text>
</comment>
<evidence type="ECO:0000256" key="2">
    <source>
        <dbReference type="SAM" id="SignalP"/>
    </source>
</evidence>
<dbReference type="RefSeq" id="WP_320293246.1">
    <property type="nucleotide sequence ID" value="NZ_JAVIIU010000001.1"/>
</dbReference>
<accession>A0ABU4YFD9</accession>
<reference evidence="4 5" key="1">
    <citation type="submission" date="2023-08" db="EMBL/GenBank/DDBJ databases">
        <title>Implementing the SeqCode for naming new Mesorhizobium species isolated from Vachellia karroo root nodules.</title>
        <authorList>
            <person name="Van Lill M."/>
        </authorList>
    </citation>
    <scope>NUCLEOTIDE SEQUENCE [LARGE SCALE GENOMIC DNA]</scope>
    <source>
        <strain evidence="4 5">VK2B</strain>
    </source>
</reference>
<organism evidence="4 5">
    <name type="scientific">Mesorhizobium humile</name>
    <dbReference type="NCBI Taxonomy" id="3072313"/>
    <lineage>
        <taxon>Bacteria</taxon>
        <taxon>Pseudomonadati</taxon>
        <taxon>Pseudomonadota</taxon>
        <taxon>Alphaproteobacteria</taxon>
        <taxon>Hyphomicrobiales</taxon>
        <taxon>Phyllobacteriaceae</taxon>
        <taxon>Mesorhizobium</taxon>
    </lineage>
</organism>
<dbReference type="PANTHER" id="PTHR35936">
    <property type="entry name" value="MEMBRANE-BOUND LYTIC MUREIN TRANSGLYCOSYLASE F"/>
    <property type="match status" value="1"/>
</dbReference>
<feature type="signal peptide" evidence="2">
    <location>
        <begin position="1"/>
        <end position="19"/>
    </location>
</feature>
<dbReference type="PANTHER" id="PTHR35936:SF17">
    <property type="entry name" value="ARGININE-BINDING EXTRACELLULAR PROTEIN ARTP"/>
    <property type="match status" value="1"/>
</dbReference>
<name>A0ABU4YFD9_9HYPH</name>
<evidence type="ECO:0000259" key="3">
    <source>
        <dbReference type="SMART" id="SM00062"/>
    </source>
</evidence>
<proteinExistence type="predicted"/>
<evidence type="ECO:0000313" key="4">
    <source>
        <dbReference type="EMBL" id="MDX8485644.1"/>
    </source>
</evidence>
<evidence type="ECO:0000256" key="1">
    <source>
        <dbReference type="ARBA" id="ARBA00022729"/>
    </source>
</evidence>
<feature type="domain" description="Solute-binding protein family 3/N-terminal" evidence="3">
    <location>
        <begin position="29"/>
        <end position="257"/>
    </location>
</feature>
<protein>
    <submittedName>
        <fullName evidence="4">Transporter substrate-binding domain-containing protein</fullName>
    </submittedName>
</protein>
<dbReference type="Pfam" id="PF00497">
    <property type="entry name" value="SBP_bac_3"/>
    <property type="match status" value="1"/>
</dbReference>